<protein>
    <submittedName>
        <fullName evidence="2">Uncharacterized protein</fullName>
    </submittedName>
</protein>
<dbReference type="AlphaFoldDB" id="A0A5N7MZ04"/>
<dbReference type="Proteomes" id="UP000403266">
    <property type="component" value="Unassembled WGS sequence"/>
</dbReference>
<dbReference type="RefSeq" id="WP_152718397.1">
    <property type="nucleotide sequence ID" value="NZ_VOSJ01000025.1"/>
</dbReference>
<organism evidence="2 3">
    <name type="scientific">Microvirga tunisiensis</name>
    <dbReference type="NCBI Taxonomy" id="2108360"/>
    <lineage>
        <taxon>Bacteria</taxon>
        <taxon>Pseudomonadati</taxon>
        <taxon>Pseudomonadota</taxon>
        <taxon>Alphaproteobacteria</taxon>
        <taxon>Hyphomicrobiales</taxon>
        <taxon>Methylobacteriaceae</taxon>
        <taxon>Microvirga</taxon>
    </lineage>
</organism>
<evidence type="ECO:0000313" key="3">
    <source>
        <dbReference type="Proteomes" id="UP000403266"/>
    </source>
</evidence>
<proteinExistence type="predicted"/>
<feature type="transmembrane region" description="Helical" evidence="1">
    <location>
        <begin position="21"/>
        <end position="41"/>
    </location>
</feature>
<comment type="caution">
    <text evidence="2">The sequence shown here is derived from an EMBL/GenBank/DDBJ whole genome shotgun (WGS) entry which is preliminary data.</text>
</comment>
<keyword evidence="1" id="KW-1133">Transmembrane helix</keyword>
<accession>A0A5N7MZ04</accession>
<sequence>MRQIAMLAEWSSSEAGRQIANARLAFNVTGALLVIGFVHMAEDPVPGRACPAGGAQRRASA</sequence>
<keyword evidence="3" id="KW-1185">Reference proteome</keyword>
<reference evidence="2 3" key="1">
    <citation type="journal article" date="2019" name="Syst. Appl. Microbiol.">
        <title>Microvirga tunisiensis sp. nov., a root nodule symbiotic bacterium isolated from Lupinus micranthus and L. luteus grown in Northern Tunisia.</title>
        <authorList>
            <person name="Msaddak A."/>
            <person name="Rejili M."/>
            <person name="Duran D."/>
            <person name="Mars M."/>
            <person name="Palacios J.M."/>
            <person name="Ruiz-Argueso T."/>
            <person name="Rey L."/>
            <person name="Imperial J."/>
        </authorList>
    </citation>
    <scope>NUCLEOTIDE SEQUENCE [LARGE SCALE GENOMIC DNA]</scope>
    <source>
        <strain evidence="2 3">Lmie10</strain>
    </source>
</reference>
<dbReference type="EMBL" id="VOSK01000575">
    <property type="protein sequence ID" value="MPR31194.1"/>
    <property type="molecule type" value="Genomic_DNA"/>
</dbReference>
<evidence type="ECO:0000256" key="1">
    <source>
        <dbReference type="SAM" id="Phobius"/>
    </source>
</evidence>
<keyword evidence="1" id="KW-0812">Transmembrane</keyword>
<keyword evidence="1" id="KW-0472">Membrane</keyword>
<name>A0A5N7MZ04_9HYPH</name>
<evidence type="ECO:0000313" key="2">
    <source>
        <dbReference type="EMBL" id="MPR31194.1"/>
    </source>
</evidence>
<gene>
    <name evidence="2" type="ORF">FS320_41500</name>
</gene>